<dbReference type="InterPro" id="IPR036866">
    <property type="entry name" value="RibonucZ/Hydroxyglut_hydro"/>
</dbReference>
<feature type="domain" description="Metallo-beta-lactamase" evidence="5">
    <location>
        <begin position="58"/>
        <end position="266"/>
    </location>
</feature>
<dbReference type="GO" id="GO:0016787">
    <property type="term" value="F:hydrolase activity"/>
    <property type="evidence" value="ECO:0007669"/>
    <property type="project" value="UniProtKB-KW"/>
</dbReference>
<evidence type="ECO:0000256" key="3">
    <source>
        <dbReference type="ARBA" id="ARBA00022801"/>
    </source>
</evidence>
<dbReference type="EMBL" id="CADILD010000002">
    <property type="protein sequence ID" value="CAB3867988.1"/>
    <property type="molecule type" value="Genomic_DNA"/>
</dbReference>
<comment type="similarity">
    <text evidence="1">Belongs to the metallo-beta-lactamase superfamily.</text>
</comment>
<dbReference type="CDD" id="cd16277">
    <property type="entry name" value="metallo-hydrolase-like_MBL-fold"/>
    <property type="match status" value="1"/>
</dbReference>
<dbReference type="InterPro" id="IPR051013">
    <property type="entry name" value="MBL_superfamily_lactonases"/>
</dbReference>
<dbReference type="PANTHER" id="PTHR42978:SF6">
    <property type="entry name" value="QUORUM-QUENCHING LACTONASE YTNP-RELATED"/>
    <property type="match status" value="1"/>
</dbReference>
<accession>A0A6S7CYQ8</accession>
<protein>
    <submittedName>
        <fullName evidence="6">Putative quorum-quenching lactonase YtnP</fullName>
        <ecNumber evidence="6">3.1.1.-</ecNumber>
    </submittedName>
</protein>
<dbReference type="GO" id="GO:0046872">
    <property type="term" value="F:metal ion binding"/>
    <property type="evidence" value="ECO:0007669"/>
    <property type="project" value="UniProtKB-KW"/>
</dbReference>
<evidence type="ECO:0000313" key="7">
    <source>
        <dbReference type="Proteomes" id="UP000494105"/>
    </source>
</evidence>
<name>A0A6S7CYQ8_9BURK</name>
<dbReference type="PANTHER" id="PTHR42978">
    <property type="entry name" value="QUORUM-QUENCHING LACTONASE YTNP-RELATED-RELATED"/>
    <property type="match status" value="1"/>
</dbReference>
<evidence type="ECO:0000259" key="5">
    <source>
        <dbReference type="SMART" id="SM00849"/>
    </source>
</evidence>
<reference evidence="6 7" key="1">
    <citation type="submission" date="2020-04" db="EMBL/GenBank/DDBJ databases">
        <authorList>
            <person name="De Canck E."/>
        </authorList>
    </citation>
    <scope>NUCLEOTIDE SEQUENCE [LARGE SCALE GENOMIC DNA]</scope>
    <source>
        <strain evidence="6 7">LMG 1861</strain>
    </source>
</reference>
<dbReference type="SMART" id="SM00849">
    <property type="entry name" value="Lactamase_B"/>
    <property type="match status" value="1"/>
</dbReference>
<evidence type="ECO:0000313" key="6">
    <source>
        <dbReference type="EMBL" id="CAB3867988.1"/>
    </source>
</evidence>
<evidence type="ECO:0000256" key="1">
    <source>
        <dbReference type="ARBA" id="ARBA00007749"/>
    </source>
</evidence>
<dbReference type="Proteomes" id="UP000494105">
    <property type="component" value="Unassembled WGS sequence"/>
</dbReference>
<proteinExistence type="inferred from homology"/>
<keyword evidence="4" id="KW-0862">Zinc</keyword>
<dbReference type="RefSeq" id="WP_175128618.1">
    <property type="nucleotide sequence ID" value="NZ_CADILD010000002.1"/>
</dbReference>
<dbReference type="AlphaFoldDB" id="A0A6S7CYQ8"/>
<evidence type="ECO:0000256" key="4">
    <source>
        <dbReference type="ARBA" id="ARBA00022833"/>
    </source>
</evidence>
<dbReference type="EC" id="3.1.1.-" evidence="6"/>
<dbReference type="Pfam" id="PF00753">
    <property type="entry name" value="Lactamase_B"/>
    <property type="match status" value="1"/>
</dbReference>
<dbReference type="InterPro" id="IPR001279">
    <property type="entry name" value="Metallo-B-lactamas"/>
</dbReference>
<evidence type="ECO:0000256" key="2">
    <source>
        <dbReference type="ARBA" id="ARBA00022723"/>
    </source>
</evidence>
<dbReference type="Gene3D" id="3.60.15.10">
    <property type="entry name" value="Ribonuclease Z/Hydroxyacylglutathione hydrolase-like"/>
    <property type="match status" value="1"/>
</dbReference>
<organism evidence="6 7">
    <name type="scientific">Achromobacter piechaudii</name>
    <dbReference type="NCBI Taxonomy" id="72556"/>
    <lineage>
        <taxon>Bacteria</taxon>
        <taxon>Pseudomonadati</taxon>
        <taxon>Pseudomonadota</taxon>
        <taxon>Betaproteobacteria</taxon>
        <taxon>Burkholderiales</taxon>
        <taxon>Alcaligenaceae</taxon>
        <taxon>Achromobacter</taxon>
    </lineage>
</organism>
<keyword evidence="2" id="KW-0479">Metal-binding</keyword>
<keyword evidence="3 6" id="KW-0378">Hydrolase</keyword>
<sequence>MSLTFSVADLTVHRIVELDAPFLPAREMLPGLTPEMLDENRHWLQPHSLDENDVFKLCYQSYIVRTPHHVILVDSCLGNHKPRPRPEWDMKTDSTYMRALAAVGLSVEDIDYVLCTHLHGDHVGWNTRLENGVWVPTFPNARYLFGQTELTAAEVADREKPNAAYQDSVLPVVRLGKAEIVAEDFSLGDHLRLMATPGHTDGHVAVCFGKSADHIVLTGDLIHVPLQMRYPELSFSRDKDLSLAAATRRGFLERFCDTETLCCTAHFPSPSAGRVLRWGDGYRLHSAD</sequence>
<dbReference type="SUPFAM" id="SSF56281">
    <property type="entry name" value="Metallo-hydrolase/oxidoreductase"/>
    <property type="match status" value="1"/>
</dbReference>
<gene>
    <name evidence="6" type="primary">ytnP</name>
    <name evidence="6" type="ORF">LMG1861_02612</name>
</gene>